<dbReference type="Proteomes" id="UP000217895">
    <property type="component" value="Chromosome"/>
</dbReference>
<organism evidence="1 2">
    <name type="scientific">Leptolyngbya boryana NIES-2135</name>
    <dbReference type="NCBI Taxonomy" id="1973484"/>
    <lineage>
        <taxon>Bacteria</taxon>
        <taxon>Bacillati</taxon>
        <taxon>Cyanobacteriota</taxon>
        <taxon>Cyanophyceae</taxon>
        <taxon>Leptolyngbyales</taxon>
        <taxon>Leptolyngbyaceae</taxon>
        <taxon>Leptolyngbya group</taxon>
        <taxon>Leptolyngbya</taxon>
    </lineage>
</organism>
<accession>A0A1Z4JMN1</accession>
<reference evidence="1 2" key="1">
    <citation type="submission" date="2017-06" db="EMBL/GenBank/DDBJ databases">
        <title>Genome sequencing of cyanobaciteial culture collection at National Institute for Environmental Studies (NIES).</title>
        <authorList>
            <person name="Hirose Y."/>
            <person name="Shimura Y."/>
            <person name="Fujisawa T."/>
            <person name="Nakamura Y."/>
            <person name="Kawachi M."/>
        </authorList>
    </citation>
    <scope>NUCLEOTIDE SEQUENCE [LARGE SCALE GENOMIC DNA]</scope>
    <source>
        <strain evidence="1 2">NIES-2135</strain>
    </source>
</reference>
<keyword evidence="2" id="KW-1185">Reference proteome</keyword>
<proteinExistence type="predicted"/>
<dbReference type="EMBL" id="AP018203">
    <property type="protein sequence ID" value="BAY57908.1"/>
    <property type="molecule type" value="Genomic_DNA"/>
</dbReference>
<name>A0A1Z4JMN1_LEPBY</name>
<gene>
    <name evidence="1" type="ORF">NIES2135_47800</name>
</gene>
<evidence type="ECO:0000313" key="1">
    <source>
        <dbReference type="EMBL" id="BAY57908.1"/>
    </source>
</evidence>
<evidence type="ECO:0000313" key="2">
    <source>
        <dbReference type="Proteomes" id="UP000217895"/>
    </source>
</evidence>
<protein>
    <submittedName>
        <fullName evidence="1">Uncharacterized protein</fullName>
    </submittedName>
</protein>
<sequence length="36" mass="4035">MSSSTPNRGEVWLVDLGYVAKVRLCLVMNIPIEDID</sequence>
<dbReference type="AlphaFoldDB" id="A0A1Z4JMN1"/>